<feature type="transmembrane region" description="Helical" evidence="1">
    <location>
        <begin position="65"/>
        <end position="82"/>
    </location>
</feature>
<protein>
    <submittedName>
        <fullName evidence="2">Hypothetical membrane protein</fullName>
    </submittedName>
</protein>
<feature type="transmembrane region" description="Helical" evidence="1">
    <location>
        <begin position="89"/>
        <end position="106"/>
    </location>
</feature>
<evidence type="ECO:0000313" key="2">
    <source>
        <dbReference type="EMBL" id="ACM25798.1"/>
    </source>
</evidence>
<name>B9JB92_RHIR8</name>
<dbReference type="EMBL" id="CP000628">
    <property type="protein sequence ID" value="ACM25798.1"/>
    <property type="molecule type" value="Genomic_DNA"/>
</dbReference>
<dbReference type="Proteomes" id="UP000001600">
    <property type="component" value="Chromosome 1"/>
</dbReference>
<dbReference type="eggNOG" id="ENOG5030Z7I">
    <property type="taxonomic scope" value="Bacteria"/>
</dbReference>
<keyword evidence="1" id="KW-1133">Transmembrane helix</keyword>
<keyword evidence="1" id="KW-0472">Membrane</keyword>
<dbReference type="HOGENOM" id="CLU_147166_0_0_5"/>
<reference evidence="2 3" key="1">
    <citation type="journal article" date="2009" name="J. Bacteriol.">
        <title>Genome sequences of three Agrobacterium biovars help elucidate the evolution of multichromosome genomes in bacteria.</title>
        <authorList>
            <person name="Slater S.C."/>
            <person name="Goldman B.S."/>
            <person name="Goodner B."/>
            <person name="Setubal J.C."/>
            <person name="Farrand S.K."/>
            <person name="Nester E.W."/>
            <person name="Burr T.J."/>
            <person name="Banta L."/>
            <person name="Dickerman A.W."/>
            <person name="Paulsen I."/>
            <person name="Otten L."/>
            <person name="Suen G."/>
            <person name="Welch R."/>
            <person name="Almeida N.F."/>
            <person name="Arnold F."/>
            <person name="Burton O.T."/>
            <person name="Du Z."/>
            <person name="Ewing A."/>
            <person name="Godsy E."/>
            <person name="Heisel S."/>
            <person name="Houmiel K.L."/>
            <person name="Jhaveri J."/>
            <person name="Lu J."/>
            <person name="Miller N.M."/>
            <person name="Norton S."/>
            <person name="Chen Q."/>
            <person name="Phoolcharoen W."/>
            <person name="Ohlin V."/>
            <person name="Ondrusek D."/>
            <person name="Pride N."/>
            <person name="Stricklin S.L."/>
            <person name="Sun J."/>
            <person name="Wheeler C."/>
            <person name="Wilson L."/>
            <person name="Zhu H."/>
            <person name="Wood D.W."/>
        </authorList>
    </citation>
    <scope>NUCLEOTIDE SEQUENCE [LARGE SCALE GENOMIC DNA]</scope>
    <source>
        <strain evidence="3">K84 / ATCC BAA-868</strain>
    </source>
</reference>
<feature type="transmembrane region" description="Helical" evidence="1">
    <location>
        <begin position="33"/>
        <end position="53"/>
    </location>
</feature>
<keyword evidence="1" id="KW-0812">Transmembrane</keyword>
<dbReference type="KEGG" id="ara:Arad_1338"/>
<organism evidence="2 3">
    <name type="scientific">Rhizobium rhizogenes (strain K84 / ATCC BAA-868)</name>
    <name type="common">Agrobacterium radiobacter</name>
    <dbReference type="NCBI Taxonomy" id="311403"/>
    <lineage>
        <taxon>Bacteria</taxon>
        <taxon>Pseudomonadati</taxon>
        <taxon>Pseudomonadota</taxon>
        <taxon>Alphaproteobacteria</taxon>
        <taxon>Hyphomicrobiales</taxon>
        <taxon>Rhizobiaceae</taxon>
        <taxon>Rhizobium/Agrobacterium group</taxon>
        <taxon>Rhizobium</taxon>
    </lineage>
</organism>
<proteinExistence type="predicted"/>
<feature type="transmembrane region" description="Helical" evidence="1">
    <location>
        <begin position="118"/>
        <end position="138"/>
    </location>
</feature>
<gene>
    <name evidence="2" type="ordered locus">Arad_1338</name>
</gene>
<sequence>MRCGILNEATKAFRDWCSRARLLYDIPMITERFLKIVAWGYIAALVAVTFAHLNWQAEFGNPFNLYRAVALCLAGMLARLAYPQSPSFTCLLMIASVSALCFSHFLVNGNYGSPMDLIVAMTGGLWGLAIGAMLSRLISPTSKRTALY</sequence>
<evidence type="ECO:0000313" key="3">
    <source>
        <dbReference type="Proteomes" id="UP000001600"/>
    </source>
</evidence>
<dbReference type="AlphaFoldDB" id="B9JB92"/>
<accession>B9JB92</accession>
<evidence type="ECO:0000256" key="1">
    <source>
        <dbReference type="SAM" id="Phobius"/>
    </source>
</evidence>